<dbReference type="InterPro" id="IPR029016">
    <property type="entry name" value="GAF-like_dom_sf"/>
</dbReference>
<evidence type="ECO:0000259" key="4">
    <source>
        <dbReference type="PROSITE" id="PS51077"/>
    </source>
</evidence>
<dbReference type="Pfam" id="PF01614">
    <property type="entry name" value="IclR_C"/>
    <property type="match status" value="1"/>
</dbReference>
<gene>
    <name evidence="6" type="ORF">ACFQXB_10410</name>
</gene>
<dbReference type="PANTHER" id="PTHR30136">
    <property type="entry name" value="HELIX-TURN-HELIX TRANSCRIPTIONAL REGULATOR, ICLR FAMILY"/>
    <property type="match status" value="1"/>
</dbReference>
<keyword evidence="2" id="KW-0238">DNA-binding</keyword>
<dbReference type="Pfam" id="PF09339">
    <property type="entry name" value="HTH_IclR"/>
    <property type="match status" value="1"/>
</dbReference>
<sequence>MSSPLPASTGATSVPALRRAVAILDHLAGTSDAPSMAEIARALGLPKSTAHGLILAMEEIGLVKRMPGAGFRIGTHPLRWAAGFLSQTDLVTSFNTYFARERDLARFTVTMTVLEGAEVIYIACAPADQPLGVTFRIGMRLPAPFTATGLALLAARSDDEVCRRLEQGFPAPLTENSLRSLPDLLAEVERTRARGFSIDDGQVRQGMICLGTVLRNHADEVVAGIALSLTRPEATPEVIEALGATLVAAGRDISGQLGHDPTA</sequence>
<dbReference type="RefSeq" id="WP_377403110.1">
    <property type="nucleotide sequence ID" value="NZ_JBHTFQ010000005.1"/>
</dbReference>
<evidence type="ECO:0000256" key="3">
    <source>
        <dbReference type="ARBA" id="ARBA00023163"/>
    </source>
</evidence>
<dbReference type="InterPro" id="IPR036390">
    <property type="entry name" value="WH_DNA-bd_sf"/>
</dbReference>
<keyword evidence="3" id="KW-0804">Transcription</keyword>
<dbReference type="PROSITE" id="PS51077">
    <property type="entry name" value="HTH_ICLR"/>
    <property type="match status" value="1"/>
</dbReference>
<dbReference type="PANTHER" id="PTHR30136:SF24">
    <property type="entry name" value="HTH-TYPE TRANSCRIPTIONAL REPRESSOR ALLR"/>
    <property type="match status" value="1"/>
</dbReference>
<feature type="domain" description="IclR-ED" evidence="5">
    <location>
        <begin position="76"/>
        <end position="259"/>
    </location>
</feature>
<keyword evidence="1" id="KW-0805">Transcription regulation</keyword>
<dbReference type="Gene3D" id="3.30.450.40">
    <property type="match status" value="1"/>
</dbReference>
<feature type="domain" description="HTH iclR-type" evidence="4">
    <location>
        <begin position="14"/>
        <end position="75"/>
    </location>
</feature>
<dbReference type="Gene3D" id="1.10.10.10">
    <property type="entry name" value="Winged helix-like DNA-binding domain superfamily/Winged helix DNA-binding domain"/>
    <property type="match status" value="1"/>
</dbReference>
<protein>
    <submittedName>
        <fullName evidence="6">IclR family transcriptional regulator</fullName>
    </submittedName>
</protein>
<dbReference type="InterPro" id="IPR036388">
    <property type="entry name" value="WH-like_DNA-bd_sf"/>
</dbReference>
<evidence type="ECO:0000256" key="1">
    <source>
        <dbReference type="ARBA" id="ARBA00023015"/>
    </source>
</evidence>
<dbReference type="EMBL" id="JBHTFQ010000005">
    <property type="protein sequence ID" value="MFC7704604.1"/>
    <property type="molecule type" value="Genomic_DNA"/>
</dbReference>
<dbReference type="SUPFAM" id="SSF46785">
    <property type="entry name" value="Winged helix' DNA-binding domain"/>
    <property type="match status" value="1"/>
</dbReference>
<dbReference type="InterPro" id="IPR005471">
    <property type="entry name" value="Tscrpt_reg_IclR_N"/>
</dbReference>
<dbReference type="InterPro" id="IPR014757">
    <property type="entry name" value="Tscrpt_reg_IclR_C"/>
</dbReference>
<dbReference type="PROSITE" id="PS51078">
    <property type="entry name" value="ICLR_ED"/>
    <property type="match status" value="1"/>
</dbReference>
<keyword evidence="7" id="KW-1185">Reference proteome</keyword>
<comment type="caution">
    <text evidence="6">The sequence shown here is derived from an EMBL/GenBank/DDBJ whole genome shotgun (WGS) entry which is preliminary data.</text>
</comment>
<proteinExistence type="predicted"/>
<evidence type="ECO:0000259" key="5">
    <source>
        <dbReference type="PROSITE" id="PS51078"/>
    </source>
</evidence>
<name>A0ABW2UIS9_9RHOB</name>
<dbReference type="Proteomes" id="UP001596516">
    <property type="component" value="Unassembled WGS sequence"/>
</dbReference>
<dbReference type="SUPFAM" id="SSF55781">
    <property type="entry name" value="GAF domain-like"/>
    <property type="match status" value="1"/>
</dbReference>
<dbReference type="SMART" id="SM00346">
    <property type="entry name" value="HTH_ICLR"/>
    <property type="match status" value="1"/>
</dbReference>
<dbReference type="InterPro" id="IPR050707">
    <property type="entry name" value="HTH_MetabolicPath_Reg"/>
</dbReference>
<reference evidence="7" key="1">
    <citation type="journal article" date="2019" name="Int. J. Syst. Evol. Microbiol.">
        <title>The Global Catalogue of Microorganisms (GCM) 10K type strain sequencing project: providing services to taxonomists for standard genome sequencing and annotation.</title>
        <authorList>
            <consortium name="The Broad Institute Genomics Platform"/>
            <consortium name="The Broad Institute Genome Sequencing Center for Infectious Disease"/>
            <person name="Wu L."/>
            <person name="Ma J."/>
        </authorList>
    </citation>
    <scope>NUCLEOTIDE SEQUENCE [LARGE SCALE GENOMIC DNA]</scope>
    <source>
        <strain evidence="7">CGMCC 1.12750</strain>
    </source>
</reference>
<evidence type="ECO:0000313" key="7">
    <source>
        <dbReference type="Proteomes" id="UP001596516"/>
    </source>
</evidence>
<evidence type="ECO:0000256" key="2">
    <source>
        <dbReference type="ARBA" id="ARBA00023125"/>
    </source>
</evidence>
<evidence type="ECO:0000313" key="6">
    <source>
        <dbReference type="EMBL" id="MFC7704604.1"/>
    </source>
</evidence>
<organism evidence="6 7">
    <name type="scientific">Plastorhodobacter daqingensis</name>
    <dbReference type="NCBI Taxonomy" id="1387281"/>
    <lineage>
        <taxon>Bacteria</taxon>
        <taxon>Pseudomonadati</taxon>
        <taxon>Pseudomonadota</taxon>
        <taxon>Alphaproteobacteria</taxon>
        <taxon>Rhodobacterales</taxon>
        <taxon>Paracoccaceae</taxon>
        <taxon>Plastorhodobacter</taxon>
    </lineage>
</organism>
<accession>A0ABW2UIS9</accession>